<gene>
    <name evidence="4" type="primary">cmeR</name>
    <name evidence="4" type="ORF">CAV_1402</name>
</gene>
<dbReference type="KEGG" id="cavi:CAV_1402"/>
<sequence>MEKLSEKTLQRQAKIKQVALNMFLEKGYEATNLKDIVKLSGGSLSSIYAAYQSKENLFMELVKDRIEKDMQNIKKIANQKYDNVYDFLLNIATYMIKTLNDKESIGLIKIVHSRIYSPNSNILKMLKEFENDYTIELIQEAFKRFDADFAVKNANLLAHMFLDTIRIQCLYRITLREERIMSKEEQDNLARFIVDFFTKTRY</sequence>
<reference evidence="4 5" key="1">
    <citation type="submission" date="2017-07" db="EMBL/GenBank/DDBJ databases">
        <title>Analysis of two Campylobacter avium genomes and identification of a novel hippuricase gene.</title>
        <authorList>
            <person name="Miller W.G."/>
            <person name="Chapman M.H."/>
            <person name="Yee E."/>
            <person name="Revez J."/>
            <person name="Bono J.L."/>
            <person name="Rossi M."/>
        </authorList>
    </citation>
    <scope>NUCLEOTIDE SEQUENCE [LARGE SCALE GENOMIC DNA]</scope>
    <source>
        <strain evidence="4 5">LMG 24591</strain>
    </source>
</reference>
<evidence type="ECO:0000313" key="5">
    <source>
        <dbReference type="Proteomes" id="UP000201169"/>
    </source>
</evidence>
<dbReference type="SUPFAM" id="SSF46689">
    <property type="entry name" value="Homeodomain-like"/>
    <property type="match status" value="1"/>
</dbReference>
<dbReference type="Pfam" id="PF00440">
    <property type="entry name" value="TetR_N"/>
    <property type="match status" value="1"/>
</dbReference>
<dbReference type="PANTHER" id="PTHR43479:SF11">
    <property type="entry name" value="ACREF_ENVCD OPERON REPRESSOR-RELATED"/>
    <property type="match status" value="1"/>
</dbReference>
<evidence type="ECO:0000259" key="3">
    <source>
        <dbReference type="PROSITE" id="PS50977"/>
    </source>
</evidence>
<dbReference type="InterPro" id="IPR009057">
    <property type="entry name" value="Homeodomain-like_sf"/>
</dbReference>
<dbReference type="Gene3D" id="1.10.10.60">
    <property type="entry name" value="Homeodomain-like"/>
    <property type="match status" value="1"/>
</dbReference>
<organism evidence="4 5">
    <name type="scientific">Campylobacter avium LMG 24591</name>
    <dbReference type="NCBI Taxonomy" id="522484"/>
    <lineage>
        <taxon>Bacteria</taxon>
        <taxon>Pseudomonadati</taxon>
        <taxon>Campylobacterota</taxon>
        <taxon>Epsilonproteobacteria</taxon>
        <taxon>Campylobacterales</taxon>
        <taxon>Campylobacteraceae</taxon>
        <taxon>Campylobacter</taxon>
    </lineage>
</organism>
<evidence type="ECO:0000256" key="2">
    <source>
        <dbReference type="PROSITE-ProRule" id="PRU00335"/>
    </source>
</evidence>
<dbReference type="GO" id="GO:0003677">
    <property type="term" value="F:DNA binding"/>
    <property type="evidence" value="ECO:0007669"/>
    <property type="project" value="UniProtKB-UniRule"/>
</dbReference>
<protein>
    <submittedName>
        <fullName evidence="4">Multidrug efflux system CmeABC transcriptional regulator, TetR family</fullName>
    </submittedName>
</protein>
<dbReference type="AlphaFoldDB" id="A0A222MZL5"/>
<dbReference type="PROSITE" id="PS50977">
    <property type="entry name" value="HTH_TETR_2"/>
    <property type="match status" value="1"/>
</dbReference>
<dbReference type="Proteomes" id="UP000201169">
    <property type="component" value="Chromosome"/>
</dbReference>
<dbReference type="PANTHER" id="PTHR43479">
    <property type="entry name" value="ACREF/ENVCD OPERON REPRESSOR-RELATED"/>
    <property type="match status" value="1"/>
</dbReference>
<dbReference type="Gene3D" id="1.10.357.10">
    <property type="entry name" value="Tetracycline Repressor, domain 2"/>
    <property type="match status" value="1"/>
</dbReference>
<dbReference type="EMBL" id="CP022347">
    <property type="protein sequence ID" value="ASQ31022.1"/>
    <property type="molecule type" value="Genomic_DNA"/>
</dbReference>
<keyword evidence="5" id="KW-1185">Reference proteome</keyword>
<evidence type="ECO:0000313" key="4">
    <source>
        <dbReference type="EMBL" id="ASQ31022.1"/>
    </source>
</evidence>
<evidence type="ECO:0000256" key="1">
    <source>
        <dbReference type="ARBA" id="ARBA00023125"/>
    </source>
</evidence>
<feature type="DNA-binding region" description="H-T-H motif" evidence="2">
    <location>
        <begin position="32"/>
        <end position="51"/>
    </location>
</feature>
<proteinExistence type="predicted"/>
<name>A0A222MZL5_9BACT</name>
<dbReference type="InterPro" id="IPR001647">
    <property type="entry name" value="HTH_TetR"/>
</dbReference>
<accession>A0A222MZL5</accession>
<feature type="domain" description="HTH tetR-type" evidence="3">
    <location>
        <begin position="9"/>
        <end position="69"/>
    </location>
</feature>
<dbReference type="InterPro" id="IPR050624">
    <property type="entry name" value="HTH-type_Tx_Regulator"/>
</dbReference>
<keyword evidence="1 2" id="KW-0238">DNA-binding</keyword>